<proteinExistence type="predicted"/>
<gene>
    <name evidence="2" type="ORF">GCM10022378_04620</name>
</gene>
<keyword evidence="1" id="KW-0472">Membrane</keyword>
<protein>
    <recommendedName>
        <fullName evidence="4">Transposase DDE domain-containing protein</fullName>
    </recommendedName>
</protein>
<evidence type="ECO:0000313" key="3">
    <source>
        <dbReference type="Proteomes" id="UP001500920"/>
    </source>
</evidence>
<evidence type="ECO:0008006" key="4">
    <source>
        <dbReference type="Google" id="ProtNLM"/>
    </source>
</evidence>
<reference evidence="3" key="1">
    <citation type="journal article" date="2019" name="Int. J. Syst. Evol. Microbiol.">
        <title>The Global Catalogue of Microorganisms (GCM) 10K type strain sequencing project: providing services to taxonomists for standard genome sequencing and annotation.</title>
        <authorList>
            <consortium name="The Broad Institute Genomics Platform"/>
            <consortium name="The Broad Institute Genome Sequencing Center for Infectious Disease"/>
            <person name="Wu L."/>
            <person name="Ma J."/>
        </authorList>
    </citation>
    <scope>NUCLEOTIDE SEQUENCE [LARGE SCALE GENOMIC DNA]</scope>
    <source>
        <strain evidence="3">JCM 16981</strain>
    </source>
</reference>
<keyword evidence="1" id="KW-1133">Transmembrane helix</keyword>
<organism evidence="2 3">
    <name type="scientific">Salinicoccus jeotgali</name>
    <dbReference type="NCBI Taxonomy" id="381634"/>
    <lineage>
        <taxon>Bacteria</taxon>
        <taxon>Bacillati</taxon>
        <taxon>Bacillota</taxon>
        <taxon>Bacilli</taxon>
        <taxon>Bacillales</taxon>
        <taxon>Staphylococcaceae</taxon>
        <taxon>Salinicoccus</taxon>
    </lineage>
</organism>
<dbReference type="EMBL" id="BAABCK010000012">
    <property type="protein sequence ID" value="GAA3717456.1"/>
    <property type="molecule type" value="Genomic_DNA"/>
</dbReference>
<dbReference type="Proteomes" id="UP001500920">
    <property type="component" value="Unassembled WGS sequence"/>
</dbReference>
<evidence type="ECO:0000313" key="2">
    <source>
        <dbReference type="EMBL" id="GAA3717456.1"/>
    </source>
</evidence>
<accession>A0ABP7ECY9</accession>
<evidence type="ECO:0000256" key="1">
    <source>
        <dbReference type="SAM" id="Phobius"/>
    </source>
</evidence>
<name>A0ABP7ECY9_9STAP</name>
<keyword evidence="3" id="KW-1185">Reference proteome</keyword>
<sequence length="79" mass="9231">MDAGVLTMRCGNLINEMHHNEKNLINRIEVHLKNSTFRMHLKFMSGIFLCLYYNLRMMTAYLFPVNVAGSGPFRSFLFN</sequence>
<keyword evidence="1" id="KW-0812">Transmembrane</keyword>
<feature type="transmembrane region" description="Helical" evidence="1">
    <location>
        <begin position="43"/>
        <end position="63"/>
    </location>
</feature>
<comment type="caution">
    <text evidence="2">The sequence shown here is derived from an EMBL/GenBank/DDBJ whole genome shotgun (WGS) entry which is preliminary data.</text>
</comment>